<evidence type="ECO:0000313" key="1">
    <source>
        <dbReference type="Proteomes" id="UP000095282"/>
    </source>
</evidence>
<protein>
    <submittedName>
        <fullName evidence="2">Transportin-3</fullName>
    </submittedName>
</protein>
<name>A0A1I7T495_9PELO</name>
<dbReference type="AlphaFoldDB" id="A0A1I7T495"/>
<dbReference type="Proteomes" id="UP000095282">
    <property type="component" value="Unplaced"/>
</dbReference>
<sequence length="359" mass="41926">MIQTWELVDIIEVIFVVMATQLENVTKEDLYPVFMKMIEILEDYRTDSNIIICVTGTLDFICRKTAFIEKLPVAVNQRLIDVVLHGWYSLAMLTNDQKWEIIPYIWNILCHKSIHSSASASQRYAICSAAAEALVNIDVLFTVPYECARTFSKVIGKLTVAELTRLTQYSSLMDVSLGYVRTCENLEAFLEYYNIFRCLYHCATVPVEEWSTIIRILMEKMKRFTRYPHAQLIILRGLYGENYQLMNSIHRDSYCTFFETLGAEVFEQLFSTKNEELLYATASLLANIWVNYFSWYQDFQRDDVGSLVITLCQLFRAHDSSNRSFENFLVVNASKGSRDCPLLKPWAEWVHRQYITRFM</sequence>
<organism evidence="1 2">
    <name type="scientific">Caenorhabditis tropicalis</name>
    <dbReference type="NCBI Taxonomy" id="1561998"/>
    <lineage>
        <taxon>Eukaryota</taxon>
        <taxon>Metazoa</taxon>
        <taxon>Ecdysozoa</taxon>
        <taxon>Nematoda</taxon>
        <taxon>Chromadorea</taxon>
        <taxon>Rhabditida</taxon>
        <taxon>Rhabditina</taxon>
        <taxon>Rhabditomorpha</taxon>
        <taxon>Rhabditoidea</taxon>
        <taxon>Rhabditidae</taxon>
        <taxon>Peloderinae</taxon>
        <taxon>Caenorhabditis</taxon>
    </lineage>
</organism>
<accession>A0A1I7T495</accession>
<evidence type="ECO:0000313" key="2">
    <source>
        <dbReference type="WBParaSite" id="Csp11.Scaffold50.g301.t1"/>
    </source>
</evidence>
<proteinExistence type="predicted"/>
<keyword evidence="1" id="KW-1185">Reference proteome</keyword>
<dbReference type="WBParaSite" id="Csp11.Scaffold50.g301.t1">
    <property type="protein sequence ID" value="Csp11.Scaffold50.g301.t1"/>
    <property type="gene ID" value="Csp11.Scaffold50.g301"/>
</dbReference>
<reference evidence="2" key="1">
    <citation type="submission" date="2016-11" db="UniProtKB">
        <authorList>
            <consortium name="WormBaseParasite"/>
        </authorList>
    </citation>
    <scope>IDENTIFICATION</scope>
</reference>